<feature type="compositionally biased region" description="Basic and acidic residues" evidence="1">
    <location>
        <begin position="78"/>
        <end position="117"/>
    </location>
</feature>
<name>A0ABP8DAM8_9ACTN</name>
<evidence type="ECO:0008006" key="5">
    <source>
        <dbReference type="Google" id="ProtNLM"/>
    </source>
</evidence>
<reference evidence="4" key="1">
    <citation type="journal article" date="2019" name="Int. J. Syst. Evol. Microbiol.">
        <title>The Global Catalogue of Microorganisms (GCM) 10K type strain sequencing project: providing services to taxonomists for standard genome sequencing and annotation.</title>
        <authorList>
            <consortium name="The Broad Institute Genomics Platform"/>
            <consortium name="The Broad Institute Genome Sequencing Center for Infectious Disease"/>
            <person name="Wu L."/>
            <person name="Ma J."/>
        </authorList>
    </citation>
    <scope>NUCLEOTIDE SEQUENCE [LARGE SCALE GENOMIC DNA]</scope>
    <source>
        <strain evidence="4">JCM 17441</strain>
    </source>
</reference>
<comment type="caution">
    <text evidence="3">The sequence shown here is derived from an EMBL/GenBank/DDBJ whole genome shotgun (WGS) entry which is preliminary data.</text>
</comment>
<dbReference type="InterPro" id="IPR013434">
    <property type="entry name" value="CHP02611"/>
</dbReference>
<protein>
    <recommendedName>
        <fullName evidence="5">TIGR02611 family protein</fullName>
    </recommendedName>
</protein>
<proteinExistence type="predicted"/>
<evidence type="ECO:0000256" key="2">
    <source>
        <dbReference type="SAM" id="Phobius"/>
    </source>
</evidence>
<gene>
    <name evidence="3" type="ORF">GCM10022255_043740</name>
</gene>
<evidence type="ECO:0000313" key="3">
    <source>
        <dbReference type="EMBL" id="GAA4251372.1"/>
    </source>
</evidence>
<feature type="compositionally biased region" description="Low complexity" evidence="1">
    <location>
        <begin position="44"/>
        <end position="60"/>
    </location>
</feature>
<feature type="transmembrane region" description="Helical" evidence="2">
    <location>
        <begin position="177"/>
        <end position="198"/>
    </location>
</feature>
<dbReference type="NCBIfam" id="TIGR02611">
    <property type="entry name" value="TIGR02611 family protein"/>
    <property type="match status" value="1"/>
</dbReference>
<feature type="compositionally biased region" description="Basic and acidic residues" evidence="1">
    <location>
        <begin position="124"/>
        <end position="145"/>
    </location>
</feature>
<keyword evidence="4" id="KW-1185">Reference proteome</keyword>
<feature type="region of interest" description="Disordered" evidence="1">
    <location>
        <begin position="1"/>
        <end position="148"/>
    </location>
</feature>
<dbReference type="Pfam" id="PF09656">
    <property type="entry name" value="PGPGW"/>
    <property type="match status" value="1"/>
</dbReference>
<feature type="transmembrane region" description="Helical" evidence="2">
    <location>
        <begin position="243"/>
        <end position="270"/>
    </location>
</feature>
<feature type="transmembrane region" description="Helical" evidence="2">
    <location>
        <begin position="204"/>
        <end position="222"/>
    </location>
</feature>
<keyword evidence="2" id="KW-0472">Membrane</keyword>
<keyword evidence="2" id="KW-0812">Transmembrane</keyword>
<sequence>MRGNEVDASGVTPDSGRTAAREGDFRRVATCAASPVPSAILGESPVSSLSSPISSYSSVLADDRTAADDSVVTPRPEPGPETRPEASLEPGLRHGPDSHDDLARGLDSRDGTVRELRAGPGAESGREPAAESDPRPAPESLREPDAEAGPWRHRLRRLRAAVLRARARAYATPLGRIGVKITVAVLGTLVIAVGVVLLPLPGPGWVIILGGLALLAMEFQWAKRLLRFTREQLLRWTRLVREGSWLVRIVSVGGLLLVVGGALVLSLAMLA</sequence>
<keyword evidence="2" id="KW-1133">Transmembrane helix</keyword>
<dbReference type="Proteomes" id="UP001500620">
    <property type="component" value="Unassembled WGS sequence"/>
</dbReference>
<evidence type="ECO:0000313" key="4">
    <source>
        <dbReference type="Proteomes" id="UP001500620"/>
    </source>
</evidence>
<evidence type="ECO:0000256" key="1">
    <source>
        <dbReference type="SAM" id="MobiDB-lite"/>
    </source>
</evidence>
<dbReference type="EMBL" id="BAABAT010000011">
    <property type="protein sequence ID" value="GAA4251372.1"/>
    <property type="molecule type" value="Genomic_DNA"/>
</dbReference>
<dbReference type="InterPro" id="IPR019099">
    <property type="entry name" value="Uncharacterised_PGPGW_TM"/>
</dbReference>
<accession>A0ABP8DAM8</accession>
<organism evidence="3 4">
    <name type="scientific">Dactylosporangium darangshiense</name>
    <dbReference type="NCBI Taxonomy" id="579108"/>
    <lineage>
        <taxon>Bacteria</taxon>
        <taxon>Bacillati</taxon>
        <taxon>Actinomycetota</taxon>
        <taxon>Actinomycetes</taxon>
        <taxon>Micromonosporales</taxon>
        <taxon>Micromonosporaceae</taxon>
        <taxon>Dactylosporangium</taxon>
    </lineage>
</organism>